<keyword evidence="11" id="KW-0862">Zinc</keyword>
<feature type="region of interest" description="Disordered" evidence="14">
    <location>
        <begin position="217"/>
        <end position="243"/>
    </location>
</feature>
<dbReference type="SUPFAM" id="SSF49785">
    <property type="entry name" value="Galactose-binding domain-like"/>
    <property type="match status" value="1"/>
</dbReference>
<dbReference type="Proteomes" id="UP000030746">
    <property type="component" value="Unassembled WGS sequence"/>
</dbReference>
<evidence type="ECO:0000256" key="8">
    <source>
        <dbReference type="ARBA" id="ARBA00022737"/>
    </source>
</evidence>
<dbReference type="SMART" id="SM01337">
    <property type="entry name" value="APC10"/>
    <property type="match status" value="1"/>
</dbReference>
<evidence type="ECO:0000256" key="10">
    <source>
        <dbReference type="ARBA" id="ARBA00022786"/>
    </source>
</evidence>
<comment type="similarity">
    <text evidence="4">Belongs to the RING-Cys relay (RCR) family.</text>
</comment>
<keyword evidence="6" id="KW-0808">Transferase</keyword>
<feature type="compositionally biased region" description="Basic and acidic residues" evidence="14">
    <location>
        <begin position="1226"/>
        <end position="1238"/>
    </location>
</feature>
<dbReference type="Gene3D" id="2.60.120.260">
    <property type="entry name" value="Galactose-binding domain-like"/>
    <property type="match status" value="1"/>
</dbReference>
<dbReference type="PROSITE" id="PS50089">
    <property type="entry name" value="ZF_RING_2"/>
    <property type="match status" value="1"/>
</dbReference>
<organism evidence="17 18">
    <name type="scientific">Lottia gigantea</name>
    <name type="common">Giant owl limpet</name>
    <dbReference type="NCBI Taxonomy" id="225164"/>
    <lineage>
        <taxon>Eukaryota</taxon>
        <taxon>Metazoa</taxon>
        <taxon>Spiralia</taxon>
        <taxon>Lophotrochozoa</taxon>
        <taxon>Mollusca</taxon>
        <taxon>Gastropoda</taxon>
        <taxon>Patellogastropoda</taxon>
        <taxon>Lottioidea</taxon>
        <taxon>Lottiidae</taxon>
        <taxon>Lottia</taxon>
    </lineage>
</organism>
<evidence type="ECO:0000256" key="3">
    <source>
        <dbReference type="ARBA" id="ARBA00004906"/>
    </source>
</evidence>
<feature type="domain" description="DOC" evidence="16">
    <location>
        <begin position="1340"/>
        <end position="1518"/>
    </location>
</feature>
<evidence type="ECO:0000259" key="16">
    <source>
        <dbReference type="PROSITE" id="PS51284"/>
    </source>
</evidence>
<feature type="compositionally biased region" description="Low complexity" evidence="14">
    <location>
        <begin position="495"/>
        <end position="504"/>
    </location>
</feature>
<dbReference type="STRING" id="225164.V4AJP0"/>
<reference evidence="17 18" key="1">
    <citation type="journal article" date="2013" name="Nature">
        <title>Insights into bilaterian evolution from three spiralian genomes.</title>
        <authorList>
            <person name="Simakov O."/>
            <person name="Marletaz F."/>
            <person name="Cho S.J."/>
            <person name="Edsinger-Gonzales E."/>
            <person name="Havlak P."/>
            <person name="Hellsten U."/>
            <person name="Kuo D.H."/>
            <person name="Larsson T."/>
            <person name="Lv J."/>
            <person name="Arendt D."/>
            <person name="Savage R."/>
            <person name="Osoegawa K."/>
            <person name="de Jong P."/>
            <person name="Grimwood J."/>
            <person name="Chapman J.A."/>
            <person name="Shapiro H."/>
            <person name="Aerts A."/>
            <person name="Otillar R.P."/>
            <person name="Terry A.Y."/>
            <person name="Boore J.L."/>
            <person name="Grigoriev I.V."/>
            <person name="Lindberg D.R."/>
            <person name="Seaver E.C."/>
            <person name="Weisblat D.A."/>
            <person name="Putnam N.H."/>
            <person name="Rokhsar D.S."/>
        </authorList>
    </citation>
    <scope>NUCLEOTIDE SEQUENCE [LARGE SCALE GENOMIC DNA]</scope>
</reference>
<dbReference type="KEGG" id="lgi:LOTGIDRAFT_205644"/>
<proteinExistence type="inferred from homology"/>
<evidence type="ECO:0000313" key="18">
    <source>
        <dbReference type="Proteomes" id="UP000030746"/>
    </source>
</evidence>
<evidence type="ECO:0000256" key="2">
    <source>
        <dbReference type="ARBA" id="ARBA00004489"/>
    </source>
</evidence>
<dbReference type="InterPro" id="IPR013083">
    <property type="entry name" value="Znf_RING/FYVE/PHD"/>
</dbReference>
<feature type="compositionally biased region" description="Basic and acidic residues" evidence="14">
    <location>
        <begin position="756"/>
        <end position="794"/>
    </location>
</feature>
<feature type="domain" description="RING-type" evidence="15">
    <location>
        <begin position="2024"/>
        <end position="2075"/>
    </location>
</feature>
<dbReference type="GO" id="GO:0061630">
    <property type="term" value="F:ubiquitin protein ligase activity"/>
    <property type="evidence" value="ECO:0007669"/>
    <property type="project" value="UniProtKB-EC"/>
</dbReference>
<accession>V4AJP0</accession>
<dbReference type="FunFam" id="3.30.40.10:FF:000078">
    <property type="entry name" value="E3 ubiquitin-protein ligase MYCBP2 isoform X1"/>
    <property type="match status" value="1"/>
</dbReference>
<dbReference type="PANTHER" id="PTHR45943">
    <property type="entry name" value="E3 UBIQUITIN-PROTEIN LIGASE MYCBP2"/>
    <property type="match status" value="1"/>
</dbReference>
<dbReference type="Gene3D" id="3.30.40.10">
    <property type="entry name" value="Zinc/RING finger domain, C3HC4 (zinc finger)"/>
    <property type="match status" value="1"/>
</dbReference>
<feature type="compositionally biased region" description="Basic and acidic residues" evidence="14">
    <location>
        <begin position="964"/>
        <end position="975"/>
    </location>
</feature>
<feature type="region of interest" description="Disordered" evidence="14">
    <location>
        <begin position="1219"/>
        <end position="1238"/>
    </location>
</feature>
<evidence type="ECO:0000256" key="9">
    <source>
        <dbReference type="ARBA" id="ARBA00022771"/>
    </source>
</evidence>
<keyword evidence="8" id="KW-0677">Repeat</keyword>
<comment type="catalytic activity">
    <reaction evidence="1">
        <text>[E2 ubiquitin-conjugating enzyme]-S-ubiquitinyl-L-cysteine + [acceptor protein]-L-threonine = [E2 ubiquitin-conjugating enzyme]-L-cysteine + [acceptor protein]-3-O-ubiquitinyl-L-threonine.</text>
        <dbReference type="EC" id="2.3.2.33"/>
    </reaction>
</comment>
<evidence type="ECO:0000256" key="4">
    <source>
        <dbReference type="ARBA" id="ARBA00005415"/>
    </source>
</evidence>
<feature type="region of interest" description="Disordered" evidence="14">
    <location>
        <begin position="839"/>
        <end position="866"/>
    </location>
</feature>
<comment type="subcellular location">
    <subcellularLocation>
        <location evidence="2">Cell projection</location>
        <location evidence="2">Axon</location>
    </subcellularLocation>
</comment>
<feature type="compositionally biased region" description="Low complexity" evidence="14">
    <location>
        <begin position="560"/>
        <end position="570"/>
    </location>
</feature>
<dbReference type="GO" id="GO:0005886">
    <property type="term" value="C:plasma membrane"/>
    <property type="evidence" value="ECO:0007669"/>
    <property type="project" value="TreeGrafter"/>
</dbReference>
<feature type="region of interest" description="Disordered" evidence="14">
    <location>
        <begin position="964"/>
        <end position="983"/>
    </location>
</feature>
<dbReference type="GeneID" id="20245854"/>
<evidence type="ECO:0000256" key="13">
    <source>
        <dbReference type="PROSITE-ProRule" id="PRU00175"/>
    </source>
</evidence>
<dbReference type="InterPro" id="IPR014756">
    <property type="entry name" value="Ig_E-set"/>
</dbReference>
<dbReference type="EMBL" id="KB201890">
    <property type="protein sequence ID" value="ESO93791.1"/>
    <property type="molecule type" value="Genomic_DNA"/>
</dbReference>
<dbReference type="InterPro" id="IPR001841">
    <property type="entry name" value="Znf_RING"/>
</dbReference>
<feature type="compositionally biased region" description="Basic residues" evidence="14">
    <location>
        <begin position="854"/>
        <end position="865"/>
    </location>
</feature>
<dbReference type="GO" id="GO:0008582">
    <property type="term" value="P:regulation of synaptic assembly at neuromuscular junction"/>
    <property type="evidence" value="ECO:0007669"/>
    <property type="project" value="TreeGrafter"/>
</dbReference>
<gene>
    <name evidence="17" type="ORF">LOTGIDRAFT_205644</name>
</gene>
<dbReference type="EC" id="2.3.2.33" evidence="5"/>
<dbReference type="CTD" id="20245854"/>
<evidence type="ECO:0000256" key="11">
    <source>
        <dbReference type="ARBA" id="ARBA00022833"/>
    </source>
</evidence>
<sequence length="2274" mass="253066">MQALEGNLPFCWQSNERAFLKDFVACTPGTSGGRLARWLQPDSYLDPKQCEIVCNKEELKCSWPAVITIMNKDQYGQLVNVPNLKVEVKAVPVDMKDGLGDDSKKMRRLSRPDDGDLTFGGLPTPVLDVPYEPVVKDRRDIFHSITMMKCYENYSFEELRFAAPAVPRPSENMLVRANLDGTYSANWTPGCVGFYNIHVTIDGFETGDVYKVEVKEPPQGVTPPPQSIKKHHQPSRVSTLNLSSHHHPSRMRKFVAKYSAGLRIRIHPTLQSEQCGVIKPDGIISFIDEIHNDDGVWVRLSPDSIKDWCDNGYVEAWCVQYNQHLGKTLLVPVDEPKSVLDMKEPMIREYTEPRSKPTKGPRGPGVYQCINCGSYGHNIRTRPNLKATAIGMVTLGEKLVAIDEVINQDGVWVKLDPESKDNYCFNKESEAWSLVCNVSGTAFLQHESDIADSDPFSFNTLPQTVQRGFDFSAAQGESRFNGNGPTPNPSPPGSPKVSSRSSSPKLKTDSGGSTRSQSPSVRGESTGKEETFKTPPSSPLPIKVNKPKLHREDSFERISKSPSASPPSVKKSIRKDEDSKDSSSIGSGLLRPDDKGSSVDGVQTGSPSVKFTAIPKTVSPHRTRSRSPKQLSASSSRSNSPSIPGTFNIGTDDPVRLSPKAARKDRGRQLRSKRERAASPSPRDTTPVGINRGQASSSASIIHDQLREPVHEALSPSVAECMRAVFAAFMWHEGIVHDAMACASCLKFHPDLSKEMSKTKIKKEEKPRTRHLTDSSKDKKERKKENINESRKEDISDDSQLPPTLQHLVYFWEDLAGAVLKVVKQDIVVPSPALMNREKKVVEKKDRNKDKESKSKKRKEGKARGKGMFGEDVARLFGAQGPGNGGGGEKESVCELCDFSFSHPVTYHMRQAHPGCGRHACGKGYNSGGNFCGGWAGNCGEGGIGGSSWYLMCDQCRDKYLKEKRQSQKEKEREKTKKVKKKTTVMKPTSTLVTHLDVHTVLKNNAMFLLDLASASGFTLPKNIKKNGHSRSDIYLPSVSENLSTESEPFPPIPYMSNLKTPGHSPQPKSAGTSPDSEAGKKIFHRSISEMSTDDENGANHERNRMVTPRRRNNSGGVGDGGMSLLKHPSAAMTKLILSLDSTTDFGEMRLRRPVLDFIIQRHDLDGLQWAMRQALRKAACRVFALQAFNWLLRSVIQPSCIHDLLWFFVASLMPSPVEEDEEEDKDGKEGKDKDLKEIKDPREIALKNLMKRDQEENPLCDHPIEDIALAGKAVAPLPEVFHTFLQSISDIMMHLPSGSALQRMGVCCYSIKFQQSDHQFLHESHVFSNISRILTRSEEDNDDNSIDFSQVQVGFRVSCLKDITSQTDMKASSRQAMIGSLNDNTTETFWESGEEDRNRLKSLTLDCSNKTEPYAIYVHIDNSRDIQNKVGNITFSAGVGVEDIHKLKSVDLESRHIGWICCSIPDSNYRHIQLELKGPDQSLRVRQVKILGTIEDEDINLPVKKNALDLQQDFCEAETLRVFRNLTSQVFDKLIFNDQESDAIDGDNDLKEHMVGILFSRSKFSHLQKQVCSHIVQGFRKETARIREEWEHSLTNREDKLEENRASDVYCFELLSMVLALSGSTVGRNYLSQQHGLIQALFSLLHTATPRIQRQVISVLRRVLPDIKPQALASILSIPALPPVDYSIISAGNRDEERYADFDPETPGILDVFLACISKALTVQTKVKTVGPSKGLTTHTLAENIASDKYSRWWFRGEMSAGLANSVIQLVQDMATGKFSDLWAVVTKAAIAEAILNLTKLDEELRAPEICLTTPTLWLALASLCVLDKDHVERLSSGEWVSSPDTQHGQPRPTCDNHDDNVTSAIILCTECGNLCADCDRYLHLHRRTRTHQRQVFKEEEEAIKVDLHEGCGRTKLFWVMALADSKTLKAMVEFREGKVSSASMGPGTCRFCGATSKTGVLAIGNVCSDPDCQETAKLACSKILPCHHPCGGIKNEEKCLPCLHGCKNGDGEQLKQDADDMCMICFTEALSAAPAIKLKCGHVFHLQCSRTILEKRWVGPRITFGFSLCPICKATIDHPVLKELLDPIRELYDDVKRKALMRLEYEGLHKAEAITTPGARFYKDPAGFSMDRYAYYVCYKCNKAYYGGEARCDEQAGGGEDYDPKELVCGGCSDVSSAQMCPKHGTDFLEYKCRYCCSVAVFFCFGTTHFCNACHDDFQRVTNVPKSELPHCPAGPRCKQLDGDECPLHVQHPVTGEEFALGCGVCRNAHTF</sequence>
<dbReference type="Pfam" id="PF13639">
    <property type="entry name" value="zf-RING_2"/>
    <property type="match status" value="1"/>
</dbReference>
<dbReference type="GO" id="GO:0005634">
    <property type="term" value="C:nucleus"/>
    <property type="evidence" value="ECO:0007669"/>
    <property type="project" value="TreeGrafter"/>
</dbReference>
<dbReference type="GO" id="GO:0007411">
    <property type="term" value="P:axon guidance"/>
    <property type="evidence" value="ECO:0007669"/>
    <property type="project" value="TreeGrafter"/>
</dbReference>
<keyword evidence="9 13" id="KW-0863">Zinc-finger</keyword>
<dbReference type="SMART" id="SM00184">
    <property type="entry name" value="RING"/>
    <property type="match status" value="1"/>
</dbReference>
<feature type="compositionally biased region" description="Polar residues" evidence="14">
    <location>
        <begin position="1067"/>
        <end position="1076"/>
    </location>
</feature>
<dbReference type="Pfam" id="PF03256">
    <property type="entry name" value="ANAPC10"/>
    <property type="match status" value="1"/>
</dbReference>
<dbReference type="HOGENOM" id="CLU_000562_1_0_1"/>
<dbReference type="CDD" id="cd16463">
    <property type="entry name" value="RING-H2_PHR"/>
    <property type="match status" value="1"/>
</dbReference>
<keyword evidence="7" id="KW-0479">Metal-binding</keyword>
<dbReference type="PANTHER" id="PTHR45943:SF1">
    <property type="entry name" value="E3 UBIQUITIN-PROTEIN LIGASE MYCBP2"/>
    <property type="match status" value="1"/>
</dbReference>
<dbReference type="InterPro" id="IPR004939">
    <property type="entry name" value="APC_su10/DOC_dom"/>
</dbReference>
<evidence type="ECO:0000313" key="17">
    <source>
        <dbReference type="EMBL" id="ESO93791.1"/>
    </source>
</evidence>
<dbReference type="GO" id="GO:0030424">
    <property type="term" value="C:axon"/>
    <property type="evidence" value="ECO:0007669"/>
    <property type="project" value="UniProtKB-SubCell"/>
</dbReference>
<feature type="compositionally biased region" description="Basic and acidic residues" evidence="14">
    <location>
        <begin position="839"/>
        <end position="853"/>
    </location>
</feature>
<evidence type="ECO:0000259" key="15">
    <source>
        <dbReference type="PROSITE" id="PS50089"/>
    </source>
</evidence>
<dbReference type="Gene3D" id="1.10.10.2360">
    <property type="match status" value="1"/>
</dbReference>
<keyword evidence="10" id="KW-0833">Ubl conjugation pathway</keyword>
<protein>
    <recommendedName>
        <fullName evidence="5">RCR-type E3 ubiquitin transferase</fullName>
        <ecNumber evidence="5">2.3.2.33</ecNumber>
    </recommendedName>
</protein>
<keyword evidence="12" id="KW-0966">Cell projection</keyword>
<evidence type="ECO:0000256" key="1">
    <source>
        <dbReference type="ARBA" id="ARBA00000333"/>
    </source>
</evidence>
<evidence type="ECO:0000256" key="7">
    <source>
        <dbReference type="ARBA" id="ARBA00022723"/>
    </source>
</evidence>
<dbReference type="InterPro" id="IPR008979">
    <property type="entry name" value="Galactose-bd-like_sf"/>
</dbReference>
<dbReference type="GO" id="GO:0008270">
    <property type="term" value="F:zinc ion binding"/>
    <property type="evidence" value="ECO:0007669"/>
    <property type="project" value="UniProtKB-KW"/>
</dbReference>
<comment type="pathway">
    <text evidence="3">Protein modification; protein ubiquitination.</text>
</comment>
<keyword evidence="18" id="KW-1185">Reference proteome</keyword>
<dbReference type="PROSITE" id="PS51284">
    <property type="entry name" value="DOC"/>
    <property type="match status" value="1"/>
</dbReference>
<evidence type="ECO:0000256" key="5">
    <source>
        <dbReference type="ARBA" id="ARBA00012249"/>
    </source>
</evidence>
<evidence type="ECO:0000256" key="6">
    <source>
        <dbReference type="ARBA" id="ARBA00022679"/>
    </source>
</evidence>
<feature type="region of interest" description="Disordered" evidence="14">
    <location>
        <begin position="475"/>
        <end position="700"/>
    </location>
</feature>
<dbReference type="CDD" id="cd19799">
    <property type="entry name" value="Bbox2_MYCBP2"/>
    <property type="match status" value="1"/>
</dbReference>
<dbReference type="OrthoDB" id="6050183at2759"/>
<feature type="compositionally biased region" description="Low complexity" evidence="14">
    <location>
        <begin position="632"/>
        <end position="642"/>
    </location>
</feature>
<feature type="region of interest" description="Disordered" evidence="14">
    <location>
        <begin position="1041"/>
        <end position="1122"/>
    </location>
</feature>
<name>V4AJP0_LOTGI</name>
<feature type="compositionally biased region" description="Polar residues" evidence="14">
    <location>
        <begin position="600"/>
        <end position="609"/>
    </location>
</feature>
<feature type="compositionally biased region" description="Polar residues" evidence="14">
    <location>
        <begin position="510"/>
        <end position="520"/>
    </location>
</feature>
<dbReference type="SUPFAM" id="SSF81296">
    <property type="entry name" value="E set domains"/>
    <property type="match status" value="1"/>
</dbReference>
<dbReference type="RefSeq" id="XP_009055417.1">
    <property type="nucleotide sequence ID" value="XM_009057169.1"/>
</dbReference>
<evidence type="ECO:0000256" key="12">
    <source>
        <dbReference type="ARBA" id="ARBA00023273"/>
    </source>
</evidence>
<dbReference type="SUPFAM" id="SSF57850">
    <property type="entry name" value="RING/U-box"/>
    <property type="match status" value="1"/>
</dbReference>
<evidence type="ECO:0000256" key="14">
    <source>
        <dbReference type="SAM" id="MobiDB-lite"/>
    </source>
</evidence>
<feature type="compositionally biased region" description="Basic and acidic residues" evidence="14">
    <location>
        <begin position="550"/>
        <end position="559"/>
    </location>
</feature>
<dbReference type="OMA" id="HSLPRMV"/>
<feature type="region of interest" description="Disordered" evidence="14">
    <location>
        <begin position="756"/>
        <end position="799"/>
    </location>
</feature>